<keyword evidence="7" id="KW-1185">Reference proteome</keyword>
<proteinExistence type="inferred from homology"/>
<evidence type="ECO:0000256" key="4">
    <source>
        <dbReference type="SAM" id="MobiDB-lite"/>
    </source>
</evidence>
<evidence type="ECO:0000259" key="5">
    <source>
        <dbReference type="Pfam" id="PF08241"/>
    </source>
</evidence>
<sequence length="300" mass="31702">MASPGAAGRGGAASASGAAEAPAPPAPAGPSAASPRAAGRSAGAAGAPAPAAEGWTRHYGGTTAAGLEAPPPYGDPSLGLVYWDARHTEGGDGPYDWFPSGPARRRSPRRYLGFEALRGPLLRCLPPPNGRQRLLEVGCGTSEVLRCLWQIGWKSATGIDISEVAVEKGARLADGCEGLRLLRMDACELDFEDASFDAVFDKGLLDTLATSGMAAARAEALLSHVYRVLKPGGVYALVSHSKPAFRMPYLRLAEHWTWAIEYRRCLRRTSSGAVTTRSTCTSARCRSSEARHTASWIRRA</sequence>
<organism evidence="6 7">
    <name type="scientific">Prorocentrum cordatum</name>
    <dbReference type="NCBI Taxonomy" id="2364126"/>
    <lineage>
        <taxon>Eukaryota</taxon>
        <taxon>Sar</taxon>
        <taxon>Alveolata</taxon>
        <taxon>Dinophyceae</taxon>
        <taxon>Prorocentrales</taxon>
        <taxon>Prorocentraceae</taxon>
        <taxon>Prorocentrum</taxon>
    </lineage>
</organism>
<keyword evidence="3" id="KW-0808">Transferase</keyword>
<name>A0ABN9Q380_9DINO</name>
<evidence type="ECO:0000256" key="2">
    <source>
        <dbReference type="ARBA" id="ARBA00022603"/>
    </source>
</evidence>
<feature type="domain" description="Methyltransferase type 11" evidence="5">
    <location>
        <begin position="135"/>
        <end position="236"/>
    </location>
</feature>
<dbReference type="PANTHER" id="PTHR12176">
    <property type="entry name" value="SAM-DEPENDENT METHYLTRANSFERASE SUPERFAMILY PROTEIN"/>
    <property type="match status" value="1"/>
</dbReference>
<protein>
    <recommendedName>
        <fullName evidence="5">Methyltransferase type 11 domain-containing protein</fullName>
    </recommendedName>
</protein>
<keyword evidence="2" id="KW-0489">Methyltransferase</keyword>
<feature type="compositionally biased region" description="Low complexity" evidence="4">
    <location>
        <begin position="1"/>
        <end position="21"/>
    </location>
</feature>
<evidence type="ECO:0000313" key="6">
    <source>
        <dbReference type="EMBL" id="CAK0799022.1"/>
    </source>
</evidence>
<feature type="compositionally biased region" description="Low complexity" evidence="4">
    <location>
        <begin position="29"/>
        <end position="54"/>
    </location>
</feature>
<dbReference type="Gene3D" id="3.40.50.150">
    <property type="entry name" value="Vaccinia Virus protein VP39"/>
    <property type="match status" value="1"/>
</dbReference>
<feature type="region of interest" description="Disordered" evidence="4">
    <location>
        <begin position="1"/>
        <end position="57"/>
    </location>
</feature>
<evidence type="ECO:0000313" key="7">
    <source>
        <dbReference type="Proteomes" id="UP001189429"/>
    </source>
</evidence>
<dbReference type="InterPro" id="IPR051419">
    <property type="entry name" value="Lys/N-term_MeTrsfase_sf"/>
</dbReference>
<dbReference type="InterPro" id="IPR013216">
    <property type="entry name" value="Methyltransf_11"/>
</dbReference>
<comment type="similarity">
    <text evidence="1">Belongs to the methyltransferase superfamily.</text>
</comment>
<evidence type="ECO:0000256" key="3">
    <source>
        <dbReference type="ARBA" id="ARBA00022679"/>
    </source>
</evidence>
<dbReference type="Proteomes" id="UP001189429">
    <property type="component" value="Unassembled WGS sequence"/>
</dbReference>
<dbReference type="CDD" id="cd02440">
    <property type="entry name" value="AdoMet_MTases"/>
    <property type="match status" value="1"/>
</dbReference>
<dbReference type="InterPro" id="IPR029063">
    <property type="entry name" value="SAM-dependent_MTases_sf"/>
</dbReference>
<dbReference type="EMBL" id="CAUYUJ010002069">
    <property type="protein sequence ID" value="CAK0799022.1"/>
    <property type="molecule type" value="Genomic_DNA"/>
</dbReference>
<comment type="caution">
    <text evidence="6">The sequence shown here is derived from an EMBL/GenBank/DDBJ whole genome shotgun (WGS) entry which is preliminary data.</text>
</comment>
<reference evidence="6" key="1">
    <citation type="submission" date="2023-10" db="EMBL/GenBank/DDBJ databases">
        <authorList>
            <person name="Chen Y."/>
            <person name="Shah S."/>
            <person name="Dougan E. K."/>
            <person name="Thang M."/>
            <person name="Chan C."/>
        </authorList>
    </citation>
    <scope>NUCLEOTIDE SEQUENCE [LARGE SCALE GENOMIC DNA]</scope>
</reference>
<dbReference type="Pfam" id="PF08241">
    <property type="entry name" value="Methyltransf_11"/>
    <property type="match status" value="1"/>
</dbReference>
<gene>
    <name evidence="6" type="ORF">PCOR1329_LOCUS7617</name>
</gene>
<dbReference type="SUPFAM" id="SSF53335">
    <property type="entry name" value="S-adenosyl-L-methionine-dependent methyltransferases"/>
    <property type="match status" value="1"/>
</dbReference>
<accession>A0ABN9Q380</accession>
<evidence type="ECO:0000256" key="1">
    <source>
        <dbReference type="ARBA" id="ARBA00008361"/>
    </source>
</evidence>